<keyword evidence="2" id="KW-1185">Reference proteome</keyword>
<dbReference type="PROSITE" id="PS51257">
    <property type="entry name" value="PROKAR_LIPOPROTEIN"/>
    <property type="match status" value="1"/>
</dbReference>
<reference evidence="1 2" key="1">
    <citation type="submission" date="2018-03" db="EMBL/GenBank/DDBJ databases">
        <title>Genomes of Pezizomycetes fungi and the evolution of truffles.</title>
        <authorList>
            <person name="Murat C."/>
            <person name="Payen T."/>
            <person name="Noel B."/>
            <person name="Kuo A."/>
            <person name="Martin F.M."/>
        </authorList>
    </citation>
    <scope>NUCLEOTIDE SEQUENCE [LARGE SCALE GENOMIC DNA]</scope>
    <source>
        <strain evidence="1">091103-1</strain>
    </source>
</reference>
<evidence type="ECO:0000313" key="2">
    <source>
        <dbReference type="Proteomes" id="UP000246991"/>
    </source>
</evidence>
<dbReference type="OrthoDB" id="5313099at2759"/>
<gene>
    <name evidence="1" type="ORF">C7212DRAFT_361540</name>
</gene>
<accession>A0A317T1L6</accession>
<evidence type="ECO:0000313" key="1">
    <source>
        <dbReference type="EMBL" id="PWW80535.1"/>
    </source>
</evidence>
<organism evidence="1 2">
    <name type="scientific">Tuber magnatum</name>
    <name type="common">white Piedmont truffle</name>
    <dbReference type="NCBI Taxonomy" id="42249"/>
    <lineage>
        <taxon>Eukaryota</taxon>
        <taxon>Fungi</taxon>
        <taxon>Dikarya</taxon>
        <taxon>Ascomycota</taxon>
        <taxon>Pezizomycotina</taxon>
        <taxon>Pezizomycetes</taxon>
        <taxon>Pezizales</taxon>
        <taxon>Tuberaceae</taxon>
        <taxon>Tuber</taxon>
    </lineage>
</organism>
<sequence length="131" mass="14150">MRSIVRQLMDIGILFHFLGIGSTVFFSGSCTVVEARAASFSPGASYEFFSESERAEMEEESWEVLANAVPAALALAIKRQDPFKILDGVGEEGWSSVQTALVQFSSIIYHGLGFFGPKGDGSALWSSTCGR</sequence>
<comment type="caution">
    <text evidence="1">The sequence shown here is derived from an EMBL/GenBank/DDBJ whole genome shotgun (WGS) entry which is preliminary data.</text>
</comment>
<dbReference type="AlphaFoldDB" id="A0A317T1L6"/>
<name>A0A317T1L6_9PEZI</name>
<proteinExistence type="predicted"/>
<protein>
    <submittedName>
        <fullName evidence="1">Uncharacterized protein</fullName>
    </submittedName>
</protein>
<dbReference type="EMBL" id="PYWC01000002">
    <property type="protein sequence ID" value="PWW80535.1"/>
    <property type="molecule type" value="Genomic_DNA"/>
</dbReference>
<dbReference type="Proteomes" id="UP000246991">
    <property type="component" value="Unassembled WGS sequence"/>
</dbReference>